<evidence type="ECO:0000256" key="17">
    <source>
        <dbReference type="ARBA" id="ARBA00038738"/>
    </source>
</evidence>
<keyword evidence="7" id="KW-0479">Metal-binding</keyword>
<keyword evidence="6 25" id="KW-0812">Transmembrane</keyword>
<evidence type="ECO:0000259" key="28">
    <source>
        <dbReference type="PROSITE" id="PS50041"/>
    </source>
</evidence>
<dbReference type="InterPro" id="IPR016186">
    <property type="entry name" value="C-type_lectin-like/link_sf"/>
</dbReference>
<keyword evidence="31" id="KW-1185">Reference proteome</keyword>
<feature type="transmembrane region" description="Helical" evidence="25">
    <location>
        <begin position="1123"/>
        <end position="1146"/>
    </location>
</feature>
<evidence type="ECO:0000256" key="12">
    <source>
        <dbReference type="ARBA" id="ARBA00022889"/>
    </source>
</evidence>
<feature type="domain" description="Sushi" evidence="29">
    <location>
        <begin position="730"/>
        <end position="792"/>
    </location>
</feature>
<evidence type="ECO:0000259" key="27">
    <source>
        <dbReference type="PROSITE" id="PS50026"/>
    </source>
</evidence>
<dbReference type="SUPFAM" id="SSF56436">
    <property type="entry name" value="C-type lectin-like"/>
    <property type="match status" value="2"/>
</dbReference>
<keyword evidence="15 23" id="KW-1015">Disulfide bond</keyword>
<feature type="disulfide bond" evidence="24">
    <location>
        <begin position="180"/>
        <end position="223"/>
    </location>
</feature>
<dbReference type="InterPro" id="IPR002396">
    <property type="entry name" value="Selectin_superfamily"/>
</dbReference>
<dbReference type="PROSITE" id="PS00615">
    <property type="entry name" value="C_TYPE_LECTIN_1"/>
    <property type="match status" value="1"/>
</dbReference>
<dbReference type="InterPro" id="IPR000436">
    <property type="entry name" value="Sushi_SCR_CCP_dom"/>
</dbReference>
<feature type="disulfide bond" evidence="24">
    <location>
        <begin position="1083"/>
        <end position="1110"/>
    </location>
</feature>
<comment type="subcellular location">
    <subcellularLocation>
        <location evidence="1">Cell membrane</location>
        <topology evidence="1">Single-pass type I membrane protein</topology>
    </subcellularLocation>
</comment>
<accession>A0A9Q0E6R6</accession>
<dbReference type="Gene3D" id="3.10.100.10">
    <property type="entry name" value="Mannose-Binding Protein A, subunit A"/>
    <property type="match status" value="2"/>
</dbReference>
<feature type="domain" description="Sushi" evidence="29">
    <location>
        <begin position="541"/>
        <end position="604"/>
    </location>
</feature>
<dbReference type="PRINTS" id="PR00343">
    <property type="entry name" value="SELECTIN"/>
</dbReference>
<evidence type="ECO:0000256" key="13">
    <source>
        <dbReference type="ARBA" id="ARBA00022989"/>
    </source>
</evidence>
<dbReference type="PROSITE" id="PS50923">
    <property type="entry name" value="SUSHI"/>
    <property type="match status" value="12"/>
</dbReference>
<evidence type="ECO:0000313" key="31">
    <source>
        <dbReference type="Proteomes" id="UP001148018"/>
    </source>
</evidence>
<dbReference type="SUPFAM" id="SSF57535">
    <property type="entry name" value="Complement control module/SCR domain"/>
    <property type="match status" value="12"/>
</dbReference>
<dbReference type="OrthoDB" id="406096at2759"/>
<evidence type="ECO:0000256" key="21">
    <source>
        <dbReference type="ARBA" id="ARBA00043124"/>
    </source>
</evidence>
<dbReference type="Proteomes" id="UP001148018">
    <property type="component" value="Unassembled WGS sequence"/>
</dbReference>
<comment type="similarity">
    <text evidence="2">Belongs to the selectin/LECAM family.</text>
</comment>
<organism evidence="30 31">
    <name type="scientific">Muraenolepis orangiensis</name>
    <name type="common">Patagonian moray cod</name>
    <dbReference type="NCBI Taxonomy" id="630683"/>
    <lineage>
        <taxon>Eukaryota</taxon>
        <taxon>Metazoa</taxon>
        <taxon>Chordata</taxon>
        <taxon>Craniata</taxon>
        <taxon>Vertebrata</taxon>
        <taxon>Euteleostomi</taxon>
        <taxon>Actinopterygii</taxon>
        <taxon>Neopterygii</taxon>
        <taxon>Teleostei</taxon>
        <taxon>Neoteleostei</taxon>
        <taxon>Acanthomorphata</taxon>
        <taxon>Zeiogadaria</taxon>
        <taxon>Gadariae</taxon>
        <taxon>Gadiformes</taxon>
        <taxon>Muraenolepidoidei</taxon>
        <taxon>Muraenolepididae</taxon>
        <taxon>Muraenolepis</taxon>
    </lineage>
</organism>
<feature type="domain" description="Sushi" evidence="29">
    <location>
        <begin position="793"/>
        <end position="855"/>
    </location>
</feature>
<evidence type="ECO:0000256" key="16">
    <source>
        <dbReference type="ARBA" id="ARBA00023180"/>
    </source>
</evidence>
<feature type="transmembrane region" description="Helical" evidence="25">
    <location>
        <begin position="242"/>
        <end position="262"/>
    </location>
</feature>
<evidence type="ECO:0000256" key="10">
    <source>
        <dbReference type="ARBA" id="ARBA00022737"/>
    </source>
</evidence>
<dbReference type="InterPro" id="IPR016187">
    <property type="entry name" value="CTDL_fold"/>
</dbReference>
<dbReference type="Gene3D" id="2.10.70.10">
    <property type="entry name" value="Complement Module, domain 1"/>
    <property type="match status" value="12"/>
</dbReference>
<evidence type="ECO:0000256" key="6">
    <source>
        <dbReference type="ARBA" id="ARBA00022692"/>
    </source>
</evidence>
<evidence type="ECO:0000256" key="18">
    <source>
        <dbReference type="ARBA" id="ARBA00040812"/>
    </source>
</evidence>
<evidence type="ECO:0000256" key="23">
    <source>
        <dbReference type="PROSITE-ProRule" id="PRU00076"/>
    </source>
</evidence>
<feature type="domain" description="Sushi" evidence="29">
    <location>
        <begin position="982"/>
        <end position="1044"/>
    </location>
</feature>
<dbReference type="Pfam" id="PF00059">
    <property type="entry name" value="Lectin_C"/>
    <property type="match status" value="2"/>
</dbReference>
<proteinExistence type="inferred from homology"/>
<feature type="domain" description="Sushi" evidence="29">
    <location>
        <begin position="667"/>
        <end position="729"/>
    </location>
</feature>
<feature type="disulfide bond" evidence="24">
    <location>
        <begin position="1015"/>
        <end position="1042"/>
    </location>
</feature>
<dbReference type="InterPro" id="IPR050350">
    <property type="entry name" value="Compl-Cell_Adhes-Reg"/>
</dbReference>
<evidence type="ECO:0000256" key="14">
    <source>
        <dbReference type="ARBA" id="ARBA00023136"/>
    </source>
</evidence>
<keyword evidence="5 24" id="KW-0768">Sushi</keyword>
<evidence type="ECO:0000256" key="8">
    <source>
        <dbReference type="ARBA" id="ARBA00022729"/>
    </source>
</evidence>
<dbReference type="FunFam" id="2.10.70.10:FF:000001">
    <property type="entry name" value="Selectin P"/>
    <property type="match status" value="9"/>
</dbReference>
<evidence type="ECO:0000256" key="25">
    <source>
        <dbReference type="SAM" id="Phobius"/>
    </source>
</evidence>
<comment type="subunit">
    <text evidence="17">Interacts with SELPLG/PSGL1 and PODXL2 through the sialyl Lewis X epitope. SELPLG sulfation appears not to be required for this interaction.</text>
</comment>
<keyword evidence="4 23" id="KW-0245">EGF-like domain</keyword>
<dbReference type="PROSITE" id="PS50026">
    <property type="entry name" value="EGF_3"/>
    <property type="match status" value="2"/>
</dbReference>
<evidence type="ECO:0000256" key="24">
    <source>
        <dbReference type="PROSITE-ProRule" id="PRU00302"/>
    </source>
</evidence>
<feature type="domain" description="Sushi" evidence="29">
    <location>
        <begin position="478"/>
        <end position="540"/>
    </location>
</feature>
<evidence type="ECO:0000256" key="1">
    <source>
        <dbReference type="ARBA" id="ARBA00004251"/>
    </source>
</evidence>
<dbReference type="GO" id="GO:0005886">
    <property type="term" value="C:plasma membrane"/>
    <property type="evidence" value="ECO:0007669"/>
    <property type="project" value="UniProtKB-SubCell"/>
</dbReference>
<keyword evidence="10" id="KW-0677">Repeat</keyword>
<keyword evidence="3" id="KW-1003">Cell membrane</keyword>
<comment type="caution">
    <text evidence="23">Lacks conserved residue(s) required for the propagation of feature annotation.</text>
</comment>
<keyword evidence="12" id="KW-0130">Cell adhesion</keyword>
<evidence type="ECO:0000256" key="4">
    <source>
        <dbReference type="ARBA" id="ARBA00022536"/>
    </source>
</evidence>
<dbReference type="Pfam" id="PF00084">
    <property type="entry name" value="Sushi"/>
    <property type="match status" value="12"/>
</dbReference>
<feature type="domain" description="EGF-like" evidence="27">
    <location>
        <begin position="376"/>
        <end position="412"/>
    </location>
</feature>
<dbReference type="GO" id="GO:0030246">
    <property type="term" value="F:carbohydrate binding"/>
    <property type="evidence" value="ECO:0007669"/>
    <property type="project" value="UniProtKB-KW"/>
</dbReference>
<keyword evidence="16" id="KW-0325">Glycoprotein</keyword>
<feature type="domain" description="Sushi" evidence="29">
    <location>
        <begin position="605"/>
        <end position="666"/>
    </location>
</feature>
<evidence type="ECO:0000256" key="11">
    <source>
        <dbReference type="ARBA" id="ARBA00022837"/>
    </source>
</evidence>
<dbReference type="GO" id="GO:0046872">
    <property type="term" value="F:metal ion binding"/>
    <property type="evidence" value="ECO:0007669"/>
    <property type="project" value="UniProtKB-KW"/>
</dbReference>
<feature type="disulfide bond" evidence="24">
    <location>
        <begin position="209"/>
        <end position="236"/>
    </location>
</feature>
<feature type="domain" description="EGF-like" evidence="27">
    <location>
        <begin position="140"/>
        <end position="175"/>
    </location>
</feature>
<evidence type="ECO:0000313" key="30">
    <source>
        <dbReference type="EMBL" id="KAJ3599885.1"/>
    </source>
</evidence>
<feature type="disulfide bond" evidence="23">
    <location>
        <begin position="165"/>
        <end position="174"/>
    </location>
</feature>
<keyword evidence="8 26" id="KW-0732">Signal</keyword>
<dbReference type="PANTHER" id="PTHR19325">
    <property type="entry name" value="COMPLEMENT COMPONENT-RELATED SUSHI DOMAIN-CONTAINING"/>
    <property type="match status" value="1"/>
</dbReference>
<protein>
    <recommendedName>
        <fullName evidence="18">E-selectin</fullName>
    </recommendedName>
    <alternativeName>
        <fullName evidence="19">CD62 antigen-like family member E</fullName>
    </alternativeName>
    <alternativeName>
        <fullName evidence="20">Endothelial leukocyte adhesion molecule 1</fullName>
    </alternativeName>
    <alternativeName>
        <fullName evidence="21">Leukocyte-endothelial cell adhesion molecule 2</fullName>
    </alternativeName>
</protein>
<dbReference type="InterPro" id="IPR000742">
    <property type="entry name" value="EGF"/>
</dbReference>
<keyword evidence="13 25" id="KW-1133">Transmembrane helix</keyword>
<evidence type="ECO:0000256" key="15">
    <source>
        <dbReference type="ARBA" id="ARBA00023157"/>
    </source>
</evidence>
<gene>
    <name evidence="30" type="ORF">NHX12_033839</name>
</gene>
<keyword evidence="14 25" id="KW-0472">Membrane</keyword>
<dbReference type="SMART" id="SM00032">
    <property type="entry name" value="CCP"/>
    <property type="match status" value="12"/>
</dbReference>
<feature type="signal peptide" evidence="26">
    <location>
        <begin position="1"/>
        <end position="18"/>
    </location>
</feature>
<feature type="chain" id="PRO_5040230871" description="E-selectin" evidence="26">
    <location>
        <begin position="19"/>
        <end position="1173"/>
    </location>
</feature>
<dbReference type="InterPro" id="IPR018378">
    <property type="entry name" value="C-type_lectin_CS"/>
</dbReference>
<dbReference type="InterPro" id="IPR035976">
    <property type="entry name" value="Sushi/SCR/CCP_sf"/>
</dbReference>
<keyword evidence="9" id="KW-0430">Lectin</keyword>
<feature type="domain" description="Sushi" evidence="29">
    <location>
        <begin position="415"/>
        <end position="477"/>
    </location>
</feature>
<evidence type="ECO:0000259" key="29">
    <source>
        <dbReference type="PROSITE" id="PS50923"/>
    </source>
</evidence>
<reference evidence="30" key="1">
    <citation type="submission" date="2022-07" db="EMBL/GenBank/DDBJ databases">
        <title>Chromosome-level genome of Muraenolepis orangiensis.</title>
        <authorList>
            <person name="Kim J."/>
        </authorList>
    </citation>
    <scope>NUCLEOTIDE SEQUENCE</scope>
    <source>
        <strain evidence="30">KU_S4_2022</strain>
        <tissue evidence="30">Muscle</tissue>
    </source>
</reference>
<dbReference type="PROSITE" id="PS00022">
    <property type="entry name" value="EGF_1"/>
    <property type="match status" value="1"/>
</dbReference>
<evidence type="ECO:0000256" key="19">
    <source>
        <dbReference type="ARBA" id="ARBA00041401"/>
    </source>
</evidence>
<name>A0A9Q0E6R6_9TELE</name>
<evidence type="ECO:0000256" key="22">
    <source>
        <dbReference type="ARBA" id="ARBA00045695"/>
    </source>
</evidence>
<feature type="domain" description="Sushi" evidence="29">
    <location>
        <begin position="1045"/>
        <end position="1112"/>
    </location>
</feature>
<dbReference type="AlphaFoldDB" id="A0A9Q0E6R6"/>
<feature type="domain" description="Sushi" evidence="29">
    <location>
        <begin position="919"/>
        <end position="981"/>
    </location>
</feature>
<sequence>MKCTLILFTCYLVGRAHGWTYHTTTKLMNWAKARQWCQANYTDMVAIQSQRENDHLVSLLPNLTGSPYYWIGITRSHIRDPWTWVGNNSTWIGDQSWAANEPNNNHSTEFCVEIYVNHNRDNRGKWNDEKCGNRKFPVCYQAQCHPTSCKRGRCGETINNFVCFCEPGFGGDRCQTVVGCPPPSQLLYGHLNCSDSQSHAFNSTCRLGCSSGFLLLRSAQITCSSDGNWRGPRPICTKYEHAAMALAACGALGIISCIFFVAMKRRKNLSLIGGVHAWTYHYSTEPGRSWSSARTWCQQHYTDMVAIQNQQEIAYLNQLLPLNKNYYWIGIRKRNWAAGEPNNLYEDCVEMYIRRDIDTAKWNDERCLKRKGTVCYTASCSEGSCGIHADCVETIGNHTCQCHPGFLSPPCEEAVTCDSLWDPEHGRLRCSDSYGPFQFNSSCWFQCDHGYRLEGRSARLQCQASGRWDRPAPVCRVERCPALNRTSDRLLMNCSHPIAHSSFNSTCEFSCEEGFQLSGQSWTECDHAGQWTAHVPTCSVIACAPVSPPAMGNMTCVDGLAPFSFGSWCSFTCSEGYALQASNSSPLACLASAQWSQPTPTCEVVRCGALHVPPHATVGCQDPVGASSYGSTCAVRCGEGFNLIGSNTTQCSAWGGWSRGLPVCQAVRCRALSAPPHGALSCSDPHGPFSFSSRCALTCDEGFFLPNGTAQAECSSLGAWSQGVPPCLAVRCRALSAPPHGALSCSDPHGPFSFSSRCALTCDEGFFLPNGTAQAECSSLGAWSQGVPPCLAVRCRALSAPPHGALSCSDPHGPFSFSSRCALTCDEGFFLPNGTAQAECSSLGAWSQGVPPCLAVRCRALSAPPHGALSCSDPHGPFSFSSRCALTCDEGFFLPNGTAQAECSSLGAWSQGVPPCLAVRCRALSAPPHGALSCSDPHGPFSFSSRCALTCDEGFFLPNGTAQAECSSLGAWSQGVPPCLARSCPLLADAPHRGRMNCSHPHAPFSYGSRCDIGCSEGFRLSGAPSIHCNASGRWSGEMPTCQVVQCEAGWAAGLPPVSSPLSHNCSHPLGNFSYGSRCRFSCEAGHFLNGTEELLCSADGLWSSTLPTCAEESMPLWSAVRLYSGGTAASLVVLLSAIALGLLVARHFRKKKGILDVNNSFWEERENPAYES</sequence>
<evidence type="ECO:0000256" key="2">
    <source>
        <dbReference type="ARBA" id="ARBA00007360"/>
    </source>
</evidence>
<keyword evidence="11" id="KW-0106">Calcium</keyword>
<dbReference type="InterPro" id="IPR001304">
    <property type="entry name" value="C-type_lectin-like"/>
</dbReference>
<feature type="disulfide bond" evidence="24">
    <location>
        <begin position="637"/>
        <end position="664"/>
    </location>
</feature>
<dbReference type="PANTHER" id="PTHR19325:SF493">
    <property type="entry name" value="E-SELECTIN"/>
    <property type="match status" value="1"/>
</dbReference>
<evidence type="ECO:0000256" key="9">
    <source>
        <dbReference type="ARBA" id="ARBA00022734"/>
    </source>
</evidence>
<evidence type="ECO:0000256" key="3">
    <source>
        <dbReference type="ARBA" id="ARBA00022475"/>
    </source>
</evidence>
<feature type="domain" description="C-type lectin" evidence="28">
    <location>
        <begin position="16"/>
        <end position="140"/>
    </location>
</feature>
<evidence type="ECO:0000256" key="5">
    <source>
        <dbReference type="ARBA" id="ARBA00022659"/>
    </source>
</evidence>
<dbReference type="Gene3D" id="2.10.25.10">
    <property type="entry name" value="Laminin"/>
    <property type="match status" value="1"/>
</dbReference>
<evidence type="ECO:0000256" key="26">
    <source>
        <dbReference type="SAM" id="SignalP"/>
    </source>
</evidence>
<feature type="disulfide bond" evidence="23">
    <location>
        <begin position="402"/>
        <end position="411"/>
    </location>
</feature>
<comment type="function">
    <text evidence="22">Cell-surface glycoprotein having a role in immunoadhesion. Mediates in the adhesion of blood neutrophils in cytokine-activated endothelium through interaction with SELPLG/PSGL1. May have a role in capillary morphogenesis.</text>
</comment>
<dbReference type="CDD" id="cd00033">
    <property type="entry name" value="CCP"/>
    <property type="match status" value="12"/>
</dbReference>
<feature type="domain" description="Sushi" evidence="29">
    <location>
        <begin position="856"/>
        <end position="918"/>
    </location>
</feature>
<comment type="caution">
    <text evidence="30">The sequence shown here is derived from an EMBL/GenBank/DDBJ whole genome shotgun (WGS) entry which is preliminary data.</text>
</comment>
<dbReference type="SMART" id="SM00034">
    <property type="entry name" value="CLECT"/>
    <property type="match status" value="2"/>
</dbReference>
<dbReference type="GO" id="GO:0007155">
    <property type="term" value="P:cell adhesion"/>
    <property type="evidence" value="ECO:0007669"/>
    <property type="project" value="UniProtKB-KW"/>
</dbReference>
<dbReference type="PROSITE" id="PS01186">
    <property type="entry name" value="EGF_2"/>
    <property type="match status" value="2"/>
</dbReference>
<feature type="domain" description="Sushi" evidence="29">
    <location>
        <begin position="178"/>
        <end position="238"/>
    </location>
</feature>
<dbReference type="PROSITE" id="PS50041">
    <property type="entry name" value="C_TYPE_LECTIN_2"/>
    <property type="match status" value="2"/>
</dbReference>
<evidence type="ECO:0000256" key="7">
    <source>
        <dbReference type="ARBA" id="ARBA00022723"/>
    </source>
</evidence>
<feature type="domain" description="C-type lectin" evidence="28">
    <location>
        <begin position="275"/>
        <end position="376"/>
    </location>
</feature>
<feature type="disulfide bond" evidence="24">
    <location>
        <begin position="511"/>
        <end position="538"/>
    </location>
</feature>
<dbReference type="SMART" id="SM00181">
    <property type="entry name" value="EGF"/>
    <property type="match status" value="2"/>
</dbReference>
<evidence type="ECO:0000256" key="20">
    <source>
        <dbReference type="ARBA" id="ARBA00042113"/>
    </source>
</evidence>
<feature type="disulfide bond" evidence="23">
    <location>
        <begin position="144"/>
        <end position="154"/>
    </location>
</feature>
<dbReference type="EMBL" id="JANIIK010000048">
    <property type="protein sequence ID" value="KAJ3599885.1"/>
    <property type="molecule type" value="Genomic_DNA"/>
</dbReference>